<evidence type="ECO:0000256" key="1">
    <source>
        <dbReference type="SAM" id="MobiDB-lite"/>
    </source>
</evidence>
<evidence type="ECO:0000313" key="2">
    <source>
        <dbReference type="EMBL" id="PVH96282.1"/>
    </source>
</evidence>
<evidence type="ECO:0000313" key="3">
    <source>
        <dbReference type="Proteomes" id="UP000244855"/>
    </source>
</evidence>
<feature type="compositionally biased region" description="Low complexity" evidence="1">
    <location>
        <begin position="28"/>
        <end position="50"/>
    </location>
</feature>
<dbReference type="Proteomes" id="UP000244855">
    <property type="component" value="Unassembled WGS sequence"/>
</dbReference>
<feature type="compositionally biased region" description="Low complexity" evidence="1">
    <location>
        <begin position="76"/>
        <end position="85"/>
    </location>
</feature>
<sequence length="264" mass="28359">MVVRVVTTTYYTTTTTQPHVSQRPLNPSSPASSSSSLSSSSSASSSASSALNYYTRLAEKSAPPGTVHLHYPARQTYPTTTTKATTPPPPLPPRPYEVYESQVWRSNKSNGETNGVRSDSDEKAKECGYEYMTKQRQALGRGRGSATEWLDRARAGEGVLDLALVAGVESAVIECTRIVSSSSKALQCAIMFNLAFGQRKCIHIGEIHIGEEWTGGGLPRGVPSQLGIKGQLNDSSREFGKEAAKIGTGRSSACADHYLLISRV</sequence>
<dbReference type="AlphaFoldDB" id="A0A2V1DDW6"/>
<proteinExistence type="predicted"/>
<keyword evidence="3" id="KW-1185">Reference proteome</keyword>
<accession>A0A2V1DDW6</accession>
<protein>
    <submittedName>
        <fullName evidence="2">Uncharacterized protein</fullName>
    </submittedName>
</protein>
<organism evidence="2 3">
    <name type="scientific">Periconia macrospinosa</name>
    <dbReference type="NCBI Taxonomy" id="97972"/>
    <lineage>
        <taxon>Eukaryota</taxon>
        <taxon>Fungi</taxon>
        <taxon>Dikarya</taxon>
        <taxon>Ascomycota</taxon>
        <taxon>Pezizomycotina</taxon>
        <taxon>Dothideomycetes</taxon>
        <taxon>Pleosporomycetidae</taxon>
        <taxon>Pleosporales</taxon>
        <taxon>Massarineae</taxon>
        <taxon>Periconiaceae</taxon>
        <taxon>Periconia</taxon>
    </lineage>
</organism>
<name>A0A2V1DDW6_9PLEO</name>
<feature type="region of interest" description="Disordered" evidence="1">
    <location>
        <begin position="14"/>
        <end position="50"/>
    </location>
</feature>
<feature type="compositionally biased region" description="Polar residues" evidence="1">
    <location>
        <begin position="17"/>
        <end position="26"/>
    </location>
</feature>
<gene>
    <name evidence="2" type="ORF">DM02DRAFT_632148</name>
</gene>
<dbReference type="EMBL" id="KZ805469">
    <property type="protein sequence ID" value="PVH96282.1"/>
    <property type="molecule type" value="Genomic_DNA"/>
</dbReference>
<reference evidence="2 3" key="1">
    <citation type="journal article" date="2018" name="Sci. Rep.">
        <title>Comparative genomics provides insights into the lifestyle and reveals functional heterogeneity of dark septate endophytic fungi.</title>
        <authorList>
            <person name="Knapp D.G."/>
            <person name="Nemeth J.B."/>
            <person name="Barry K."/>
            <person name="Hainaut M."/>
            <person name="Henrissat B."/>
            <person name="Johnson J."/>
            <person name="Kuo A."/>
            <person name="Lim J.H.P."/>
            <person name="Lipzen A."/>
            <person name="Nolan M."/>
            <person name="Ohm R.A."/>
            <person name="Tamas L."/>
            <person name="Grigoriev I.V."/>
            <person name="Spatafora J.W."/>
            <person name="Nagy L.G."/>
            <person name="Kovacs G.M."/>
        </authorList>
    </citation>
    <scope>NUCLEOTIDE SEQUENCE [LARGE SCALE GENOMIC DNA]</scope>
    <source>
        <strain evidence="2 3">DSE2036</strain>
    </source>
</reference>
<feature type="region of interest" description="Disordered" evidence="1">
    <location>
        <begin position="63"/>
        <end position="93"/>
    </location>
</feature>